<feature type="chain" id="PRO_5003940341" evidence="1">
    <location>
        <begin position="29"/>
        <end position="160"/>
    </location>
</feature>
<accession>L0DQ36</accession>
<feature type="signal peptide" evidence="1">
    <location>
        <begin position="1"/>
        <end position="28"/>
    </location>
</feature>
<dbReference type="STRING" id="886293.Sinac_7437"/>
<keyword evidence="1" id="KW-0732">Signal</keyword>
<dbReference type="KEGG" id="saci:Sinac_7437"/>
<gene>
    <name evidence="2" type="ordered locus">Sinac_7437</name>
</gene>
<dbReference type="AlphaFoldDB" id="L0DQ36"/>
<sequence length="160" mass="17312">MRAKAVLLPTLPRAIAVVLVATATTAWATVTSIVMTPLTPDPPILGREYTLAPNDDTDIDTSEWFRSRAFGDCFVPGGVISNSQDYTAFSQIPGTYSYVLTNTYMSPGPELPAPPKTTKPRTITIAKDDNFVITYGYKLLVSNPGSVVMTGILQTGPRQR</sequence>
<evidence type="ECO:0000256" key="1">
    <source>
        <dbReference type="SAM" id="SignalP"/>
    </source>
</evidence>
<name>L0DQ36_SINAD</name>
<protein>
    <submittedName>
        <fullName evidence="2">Uncharacterized protein</fullName>
    </submittedName>
</protein>
<dbReference type="EMBL" id="CP003364">
    <property type="protein sequence ID" value="AGA31474.1"/>
    <property type="molecule type" value="Genomic_DNA"/>
</dbReference>
<organism evidence="2 3">
    <name type="scientific">Singulisphaera acidiphila (strain ATCC BAA-1392 / DSM 18658 / VKM B-2454 / MOB10)</name>
    <dbReference type="NCBI Taxonomy" id="886293"/>
    <lineage>
        <taxon>Bacteria</taxon>
        <taxon>Pseudomonadati</taxon>
        <taxon>Planctomycetota</taxon>
        <taxon>Planctomycetia</taxon>
        <taxon>Isosphaerales</taxon>
        <taxon>Isosphaeraceae</taxon>
        <taxon>Singulisphaera</taxon>
    </lineage>
</organism>
<dbReference type="Proteomes" id="UP000010798">
    <property type="component" value="Chromosome"/>
</dbReference>
<keyword evidence="3" id="KW-1185">Reference proteome</keyword>
<evidence type="ECO:0000313" key="3">
    <source>
        <dbReference type="Proteomes" id="UP000010798"/>
    </source>
</evidence>
<dbReference type="HOGENOM" id="CLU_1650999_0_0_0"/>
<proteinExistence type="predicted"/>
<evidence type="ECO:0000313" key="2">
    <source>
        <dbReference type="EMBL" id="AGA31474.1"/>
    </source>
</evidence>
<reference evidence="2 3" key="1">
    <citation type="submission" date="2012-02" db="EMBL/GenBank/DDBJ databases">
        <title>Complete sequence of chromosome of Singulisphaera acidiphila DSM 18658.</title>
        <authorList>
            <consortium name="US DOE Joint Genome Institute (JGI-PGF)"/>
            <person name="Lucas S."/>
            <person name="Copeland A."/>
            <person name="Lapidus A."/>
            <person name="Glavina del Rio T."/>
            <person name="Dalin E."/>
            <person name="Tice H."/>
            <person name="Bruce D."/>
            <person name="Goodwin L."/>
            <person name="Pitluck S."/>
            <person name="Peters L."/>
            <person name="Ovchinnikova G."/>
            <person name="Chertkov O."/>
            <person name="Kyrpides N."/>
            <person name="Mavromatis K."/>
            <person name="Ivanova N."/>
            <person name="Brettin T."/>
            <person name="Detter J.C."/>
            <person name="Han C."/>
            <person name="Larimer F."/>
            <person name="Land M."/>
            <person name="Hauser L."/>
            <person name="Markowitz V."/>
            <person name="Cheng J.-F."/>
            <person name="Hugenholtz P."/>
            <person name="Woyke T."/>
            <person name="Wu D."/>
            <person name="Tindall B."/>
            <person name="Pomrenke H."/>
            <person name="Brambilla E."/>
            <person name="Klenk H.-P."/>
            <person name="Eisen J.A."/>
        </authorList>
    </citation>
    <scope>NUCLEOTIDE SEQUENCE [LARGE SCALE GENOMIC DNA]</scope>
    <source>
        <strain evidence="3">ATCC BAA-1392 / DSM 18658 / VKM B-2454 / MOB10</strain>
    </source>
</reference>